<dbReference type="GO" id="GO:0000160">
    <property type="term" value="P:phosphorelay signal transduction system"/>
    <property type="evidence" value="ECO:0007669"/>
    <property type="project" value="InterPro"/>
</dbReference>
<evidence type="ECO:0000256" key="1">
    <source>
        <dbReference type="ARBA" id="ARBA00023125"/>
    </source>
</evidence>
<dbReference type="Pfam" id="PF00486">
    <property type="entry name" value="Trans_reg_C"/>
    <property type="match status" value="1"/>
</dbReference>
<name>F7ZAF9_ROSLO</name>
<dbReference type="GO" id="GO:0003677">
    <property type="term" value="F:DNA binding"/>
    <property type="evidence" value="ECO:0007669"/>
    <property type="project" value="UniProtKB-UniRule"/>
</dbReference>
<dbReference type="KEGG" id="rli:RLO149_c009450"/>
<keyword evidence="5" id="KW-1185">Reference proteome</keyword>
<protein>
    <recommendedName>
        <fullName evidence="3">OmpR/PhoB-type domain-containing protein</fullName>
    </recommendedName>
</protein>
<dbReference type="EMBL" id="CP002623">
    <property type="protein sequence ID" value="AEI92959.1"/>
    <property type="molecule type" value="Genomic_DNA"/>
</dbReference>
<dbReference type="OrthoDB" id="7794946at2"/>
<dbReference type="GO" id="GO:0006355">
    <property type="term" value="P:regulation of DNA-templated transcription"/>
    <property type="evidence" value="ECO:0007669"/>
    <property type="project" value="InterPro"/>
</dbReference>
<dbReference type="InterPro" id="IPR036388">
    <property type="entry name" value="WH-like_DNA-bd_sf"/>
</dbReference>
<dbReference type="Proteomes" id="UP000001353">
    <property type="component" value="Chromosome"/>
</dbReference>
<evidence type="ECO:0000313" key="5">
    <source>
        <dbReference type="Proteomes" id="UP000001353"/>
    </source>
</evidence>
<keyword evidence="1 2" id="KW-0238">DNA-binding</keyword>
<dbReference type="InterPro" id="IPR001867">
    <property type="entry name" value="OmpR/PhoB-type_DNA-bd"/>
</dbReference>
<feature type="DNA-binding region" description="OmpR/PhoB-type" evidence="2">
    <location>
        <begin position="1"/>
        <end position="97"/>
    </location>
</feature>
<evidence type="ECO:0000259" key="3">
    <source>
        <dbReference type="PROSITE" id="PS51755"/>
    </source>
</evidence>
<dbReference type="AlphaFoldDB" id="F7ZAF9"/>
<reference evidence="4 5" key="1">
    <citation type="journal article" date="2011" name="BMC Genomics">
        <title>Comparative genome analysis and genome-guided physiological analysis of Roseobacter litoralis.</title>
        <authorList>
            <person name="Kalhoefer D."/>
            <person name="Thole S."/>
            <person name="Voget S."/>
            <person name="Lehmann R."/>
            <person name="Liesegang H."/>
            <person name="Wollher A."/>
            <person name="Daniel R."/>
            <person name="Simon M."/>
            <person name="Brinkhoff T."/>
        </authorList>
    </citation>
    <scope>NUCLEOTIDE SEQUENCE [LARGE SCALE GENOMIC DNA]</scope>
    <source>
        <strain evidence="5">ATCC 49566 / DSM 6996 / JCM 21268 / NBRC 15278 / OCh 149</strain>
    </source>
</reference>
<gene>
    <name evidence="4" type="ordered locus">RLO149_c009450</name>
</gene>
<sequence>MSQQLIFEPDFSAVRFEDGTEVKFTRMEKRALAVFSTSAGRVLSRDYLLDAISEHGSEKSDRNVDFLINRIRAKLRDSAKNPKFIETRYGEGYVWLFTGTSASNDAEAAFIVIAPLKGLATLGEFEENGLALVPFLQADFRSQIPPDETVMIAQDVEGVSASVARGQKIDVQISFFQYGSGVECVVSARRLPGGHIFVVRRFPIEAGPEGYQNLSVQSRTLTRLIMANYWQDIAQKGIGEAPLPIAMHHAAELPKDSNSWEIANRRLTDLRTEQPDDPALKMMWATHLHTKYVLNGYDLFTNGEDTCAADEAEIEQCVLDALDYAQTRPELAVMAAKLLYFVDQGYRDLALELAARAHKSNTAIASSLAIVGQLHSFTGDMEMAENYLLQAEQLSTPKSDFQIYALTLLCQAYKASGNHTRLAATMKRMHKARPATMLIFEPLFSDPISPSLRAKAITLLMSRKRATGLLKFVTYLSARLFENPEHRQNSLLTPVNLLVRRFGPEVVPQETALHLPQLQRSNSKK</sequence>
<evidence type="ECO:0000313" key="4">
    <source>
        <dbReference type="EMBL" id="AEI92959.1"/>
    </source>
</evidence>
<evidence type="ECO:0000256" key="2">
    <source>
        <dbReference type="PROSITE-ProRule" id="PRU01091"/>
    </source>
</evidence>
<dbReference type="InterPro" id="IPR011990">
    <property type="entry name" value="TPR-like_helical_dom_sf"/>
</dbReference>
<dbReference type="SUPFAM" id="SSF46894">
    <property type="entry name" value="C-terminal effector domain of the bipartite response regulators"/>
    <property type="match status" value="1"/>
</dbReference>
<dbReference type="HOGENOM" id="CLU_520402_0_0_5"/>
<dbReference type="InterPro" id="IPR016032">
    <property type="entry name" value="Sig_transdc_resp-reg_C-effctor"/>
</dbReference>
<dbReference type="SMART" id="SM00862">
    <property type="entry name" value="Trans_reg_C"/>
    <property type="match status" value="1"/>
</dbReference>
<accession>F7ZAF9</accession>
<dbReference type="STRING" id="391595.RLO149_c009450"/>
<dbReference type="CDD" id="cd00383">
    <property type="entry name" value="trans_reg_C"/>
    <property type="match status" value="1"/>
</dbReference>
<dbReference type="eggNOG" id="COG0745">
    <property type="taxonomic scope" value="Bacteria"/>
</dbReference>
<organism evidence="4 5">
    <name type="scientific">Roseobacter litoralis (strain ATCC 49566 / DSM 6996 / JCM 21268 / NBRC 15278 / OCh 149)</name>
    <dbReference type="NCBI Taxonomy" id="391595"/>
    <lineage>
        <taxon>Bacteria</taxon>
        <taxon>Pseudomonadati</taxon>
        <taxon>Pseudomonadota</taxon>
        <taxon>Alphaproteobacteria</taxon>
        <taxon>Rhodobacterales</taxon>
        <taxon>Roseobacteraceae</taxon>
        <taxon>Roseobacter</taxon>
    </lineage>
</organism>
<dbReference type="RefSeq" id="WP_013960899.1">
    <property type="nucleotide sequence ID" value="NC_015730.1"/>
</dbReference>
<dbReference type="PROSITE" id="PS51755">
    <property type="entry name" value="OMPR_PHOB"/>
    <property type="match status" value="1"/>
</dbReference>
<dbReference type="Gene3D" id="1.25.40.10">
    <property type="entry name" value="Tetratricopeptide repeat domain"/>
    <property type="match status" value="1"/>
</dbReference>
<feature type="domain" description="OmpR/PhoB-type" evidence="3">
    <location>
        <begin position="1"/>
        <end position="97"/>
    </location>
</feature>
<dbReference type="Gene3D" id="1.10.10.10">
    <property type="entry name" value="Winged helix-like DNA-binding domain superfamily/Winged helix DNA-binding domain"/>
    <property type="match status" value="1"/>
</dbReference>
<proteinExistence type="predicted"/>